<reference evidence="3 4" key="1">
    <citation type="submission" date="2017-08" db="EMBL/GenBank/DDBJ databases">
        <title>Infants hospitalized years apart are colonized by the same room-sourced microbial strains.</title>
        <authorList>
            <person name="Brooks B."/>
            <person name="Olm M.R."/>
            <person name="Firek B.A."/>
            <person name="Baker R."/>
            <person name="Thomas B.C."/>
            <person name="Morowitz M.J."/>
            <person name="Banfield J.F."/>
        </authorList>
    </citation>
    <scope>NUCLEOTIDE SEQUENCE [LARGE SCALE GENOMIC DNA]</scope>
    <source>
        <strain evidence="3">S2_018_000_R2_101</strain>
    </source>
</reference>
<dbReference type="EMBL" id="QFNN01000001">
    <property type="protein sequence ID" value="PZO92214.1"/>
    <property type="molecule type" value="Genomic_DNA"/>
</dbReference>
<evidence type="ECO:0000313" key="3">
    <source>
        <dbReference type="EMBL" id="PZO92214.1"/>
    </source>
</evidence>
<dbReference type="PROSITE" id="PS51318">
    <property type="entry name" value="TAT"/>
    <property type="match status" value="1"/>
</dbReference>
<comment type="caution">
    <text evidence="3">The sequence shown here is derived from an EMBL/GenBank/DDBJ whole genome shotgun (WGS) entry which is preliminary data.</text>
</comment>
<evidence type="ECO:0000256" key="1">
    <source>
        <dbReference type="SAM" id="SignalP"/>
    </source>
</evidence>
<feature type="domain" description="Mannosylglycerate hydrolase MGH1-like glycoside hydrolase" evidence="2">
    <location>
        <begin position="77"/>
        <end position="399"/>
    </location>
</feature>
<name>A0A2W5AC85_9SPHN</name>
<dbReference type="GO" id="GO:0005975">
    <property type="term" value="P:carbohydrate metabolic process"/>
    <property type="evidence" value="ECO:0007669"/>
    <property type="project" value="InterPro"/>
</dbReference>
<evidence type="ECO:0000313" key="4">
    <source>
        <dbReference type="Proteomes" id="UP000249066"/>
    </source>
</evidence>
<dbReference type="SUPFAM" id="SSF48208">
    <property type="entry name" value="Six-hairpin glycosidases"/>
    <property type="match status" value="1"/>
</dbReference>
<feature type="chain" id="PRO_5015978966" evidence="1">
    <location>
        <begin position="26"/>
        <end position="525"/>
    </location>
</feature>
<gene>
    <name evidence="3" type="ORF">DI623_00165</name>
</gene>
<dbReference type="Pfam" id="PF22422">
    <property type="entry name" value="MGH1-like_GH"/>
    <property type="match status" value="1"/>
</dbReference>
<organism evidence="3 4">
    <name type="scientific">Sphingomonas sanxanigenens</name>
    <dbReference type="NCBI Taxonomy" id="397260"/>
    <lineage>
        <taxon>Bacteria</taxon>
        <taxon>Pseudomonadati</taxon>
        <taxon>Pseudomonadota</taxon>
        <taxon>Alphaproteobacteria</taxon>
        <taxon>Sphingomonadales</taxon>
        <taxon>Sphingomonadaceae</taxon>
        <taxon>Sphingomonas</taxon>
    </lineage>
</organism>
<keyword evidence="1" id="KW-0732">Signal</keyword>
<dbReference type="Proteomes" id="UP000249066">
    <property type="component" value="Unassembled WGS sequence"/>
</dbReference>
<dbReference type="InterPro" id="IPR008928">
    <property type="entry name" value="6-hairpin_glycosidase_sf"/>
</dbReference>
<dbReference type="InterPro" id="IPR006311">
    <property type="entry name" value="TAT_signal"/>
</dbReference>
<evidence type="ECO:0000259" key="2">
    <source>
        <dbReference type="Pfam" id="PF22422"/>
    </source>
</evidence>
<sequence length="525" mass="57027">MDRRSFLASSAVGLAAIAASRGALAEQAAAEAPVFRSGDARWQAAYDKALAVLAGNVQVMPYISAPVLIEGSVYRGIWQECGPHEALVWRKWRPDVALNSHMTFFELQRADGQLPANNKVTETSFGQIQMVVPIAATAWELARATGNEELLVAAYRACAAWDGWLMRYRNTRGAGLIEGFCTYDTGHDNSPRWAGLPNQCPNKDARRHAPIASLPRLCPDLSATVFGARRALAAMAKALGRDAEAQLWTDTGEMIRKAIIDKLYVAEDGAFYDLDAQDNPVRIRGDVISRVCGEHVVDQATFDTVWAKQLGNPNAFWTPYPLPSIAADDPQFVRPIPANSWGGATQALTAMRAGRWFDHYGRAAEFALMMDRWCEAIQVDPSMRQQIDPQTGAFTHGEDHPDYSPCALVMIDYSWRLIGVTEEADALHWNVRPAHKAAKGAALDLPTDAKLTAAMRYAGRGAALSLGGKPVARIEGGAARLVTDKAGKPTALVGVEQKPQTVTLRLPGQAARRVKLAGNECVTLA</sequence>
<feature type="signal peptide" evidence="1">
    <location>
        <begin position="1"/>
        <end position="25"/>
    </location>
</feature>
<dbReference type="InterPro" id="IPR054491">
    <property type="entry name" value="MGH1-like_GH"/>
</dbReference>
<dbReference type="InterPro" id="IPR012341">
    <property type="entry name" value="6hp_glycosidase-like_sf"/>
</dbReference>
<dbReference type="AlphaFoldDB" id="A0A2W5AC85"/>
<proteinExistence type="predicted"/>
<accession>A0A2W5AC85</accession>
<dbReference type="Gene3D" id="1.50.10.10">
    <property type="match status" value="1"/>
</dbReference>
<protein>
    <submittedName>
        <fullName evidence="3">Alpha-L-rhamnosidase</fullName>
    </submittedName>
</protein>